<comment type="caution">
    <text evidence="1">The sequence shown here is derived from an EMBL/GenBank/DDBJ whole genome shotgun (WGS) entry which is preliminary data.</text>
</comment>
<dbReference type="Pfam" id="PF19630">
    <property type="entry name" value="DUF6134"/>
    <property type="match status" value="1"/>
</dbReference>
<dbReference type="InterPro" id="IPR045767">
    <property type="entry name" value="DUF6134"/>
</dbReference>
<reference evidence="1 2" key="1">
    <citation type="submission" date="2023-03" db="EMBL/GenBank/DDBJ databases">
        <title>Strain FZY0004 represents a novel species in the genus Thalassospira isolated from seawater.</title>
        <authorList>
            <person name="Fu Z.-Y."/>
        </authorList>
    </citation>
    <scope>NUCLEOTIDE SEQUENCE [LARGE SCALE GENOMIC DNA]</scope>
    <source>
        <strain evidence="1 2">FZY0004</strain>
    </source>
</reference>
<dbReference type="EMBL" id="JARSBO010000008">
    <property type="protein sequence ID" value="MDG4720649.1"/>
    <property type="molecule type" value="Genomic_DNA"/>
</dbReference>
<name>A0ABT6GF81_9PROT</name>
<keyword evidence="2" id="KW-1185">Reference proteome</keyword>
<organism evidence="1 2">
    <name type="scientific">Thalassospira aquimaris</name>
    <dbReference type="NCBI Taxonomy" id="3037796"/>
    <lineage>
        <taxon>Bacteria</taxon>
        <taxon>Pseudomonadati</taxon>
        <taxon>Pseudomonadota</taxon>
        <taxon>Alphaproteobacteria</taxon>
        <taxon>Rhodospirillales</taxon>
        <taxon>Thalassospiraceae</taxon>
        <taxon>Thalassospira</taxon>
    </lineage>
</organism>
<gene>
    <name evidence="1" type="ORF">P7680_16715</name>
</gene>
<dbReference type="Proteomes" id="UP001529180">
    <property type="component" value="Unassembled WGS sequence"/>
</dbReference>
<evidence type="ECO:0000313" key="1">
    <source>
        <dbReference type="EMBL" id="MDG4720649.1"/>
    </source>
</evidence>
<sequence>MIDLGKSVRTVFLSVPLFGLVAGAGQQQVLANPAQSGGLQHNITGMIGNAALSEAFERPDTCQGFDPVKRYGHELQFQIRRNDAPVGRHTVTFNQGRDGLQVVAQTNIDISILGFNAYSFAYRSESIWQDNQMMRLAVSIDDDGDKSEVRASRDQNRLIVDGPDGRNSLPPDIFPTDHWHCGVLAGHSVLNTITGKANDVEITSQRCEMLRTTNGPVKATEFVYDGELKTNAWYDKQGRWVGLQFKARDGSTITYRCMNCQTRTAHKDQE</sequence>
<proteinExistence type="predicted"/>
<protein>
    <submittedName>
        <fullName evidence="1">DUF6134 family protein</fullName>
    </submittedName>
</protein>
<dbReference type="RefSeq" id="WP_114101935.1">
    <property type="nucleotide sequence ID" value="NZ_JARSBO010000008.1"/>
</dbReference>
<accession>A0ABT6GF81</accession>
<evidence type="ECO:0000313" key="2">
    <source>
        <dbReference type="Proteomes" id="UP001529180"/>
    </source>
</evidence>